<proteinExistence type="predicted"/>
<feature type="signal peptide" evidence="2">
    <location>
        <begin position="1"/>
        <end position="23"/>
    </location>
</feature>
<feature type="compositionally biased region" description="Polar residues" evidence="1">
    <location>
        <begin position="438"/>
        <end position="457"/>
    </location>
</feature>
<feature type="compositionally biased region" description="Low complexity" evidence="1">
    <location>
        <begin position="412"/>
        <end position="428"/>
    </location>
</feature>
<comment type="caution">
    <text evidence="3">The sequence shown here is derived from an EMBL/GenBank/DDBJ whole genome shotgun (WGS) entry which is preliminary data.</text>
</comment>
<organism evidence="3 4">
    <name type="scientific">Paramarasmius palmivorus</name>
    <dbReference type="NCBI Taxonomy" id="297713"/>
    <lineage>
        <taxon>Eukaryota</taxon>
        <taxon>Fungi</taxon>
        <taxon>Dikarya</taxon>
        <taxon>Basidiomycota</taxon>
        <taxon>Agaricomycotina</taxon>
        <taxon>Agaricomycetes</taxon>
        <taxon>Agaricomycetidae</taxon>
        <taxon>Agaricales</taxon>
        <taxon>Marasmiineae</taxon>
        <taxon>Marasmiaceae</taxon>
        <taxon>Paramarasmius</taxon>
    </lineage>
</organism>
<feature type="region of interest" description="Disordered" evidence="1">
    <location>
        <begin position="164"/>
        <end position="459"/>
    </location>
</feature>
<dbReference type="Proteomes" id="UP001383192">
    <property type="component" value="Unassembled WGS sequence"/>
</dbReference>
<feature type="compositionally biased region" description="Polar residues" evidence="1">
    <location>
        <begin position="269"/>
        <end position="286"/>
    </location>
</feature>
<name>A0AAW0DGW9_9AGAR</name>
<keyword evidence="4" id="KW-1185">Reference proteome</keyword>
<accession>A0AAW0DGW9</accession>
<feature type="compositionally biased region" description="Polar residues" evidence="1">
    <location>
        <begin position="370"/>
        <end position="409"/>
    </location>
</feature>
<reference evidence="3 4" key="1">
    <citation type="submission" date="2024-01" db="EMBL/GenBank/DDBJ databases">
        <title>A draft genome for a cacao thread blight-causing isolate of Paramarasmius palmivorus.</title>
        <authorList>
            <person name="Baruah I.K."/>
            <person name="Bukari Y."/>
            <person name="Amoako-Attah I."/>
            <person name="Meinhardt L.W."/>
            <person name="Bailey B.A."/>
            <person name="Cohen S.P."/>
        </authorList>
    </citation>
    <scope>NUCLEOTIDE SEQUENCE [LARGE SCALE GENOMIC DNA]</scope>
    <source>
        <strain evidence="3 4">GH-12</strain>
    </source>
</reference>
<evidence type="ECO:0000256" key="2">
    <source>
        <dbReference type="SAM" id="SignalP"/>
    </source>
</evidence>
<gene>
    <name evidence="3" type="ORF">VNI00_005952</name>
</gene>
<feature type="compositionally biased region" description="Polar residues" evidence="1">
    <location>
        <begin position="340"/>
        <end position="355"/>
    </location>
</feature>
<protein>
    <submittedName>
        <fullName evidence="3">Uncharacterized protein</fullName>
    </submittedName>
</protein>
<feature type="chain" id="PRO_5043923005" evidence="2">
    <location>
        <begin position="24"/>
        <end position="474"/>
    </location>
</feature>
<dbReference type="EMBL" id="JAYKXP010000017">
    <property type="protein sequence ID" value="KAK7049351.1"/>
    <property type="molecule type" value="Genomic_DNA"/>
</dbReference>
<dbReference type="AlphaFoldDB" id="A0AAW0DGW9"/>
<sequence length="474" mass="51372">MPEPEYCDLVCVLLLRTLSAFTALYPGNPQLRSGVSAWQNNLDEMDELTKTSLYWWPEYCLRVTSPTRDLIRGLNAFDPYAVAAMLLVRIRDVSGRLQKWEECLERVKSLDNLVPRRFVQKLEAFLRGFDVSIPSNISQPSRRTFSPKDRDFGDTLGEFIWRASQESTSSTKPFPMVFPIAKKRPDMARSSDNTTETDDVVKRPHSGQPFVENKDTNVHPGVDHPRPQASGPSSDPHNTNAGNATSPLDSGEGQATQGNDESRRKVNTGLANELSSQSSISETNARGSRPVVPGQDSIRAALQGNHIHLEEQQGTPTTHSSTGSVFNTSEGHTIELPKTPNATAAYTPLSSQASINDEVKGCSTRGGTHGTSPPSTSESPAQQPKIQDDVLNNSSSTQARTALNESRGINNAGPSASPSSPGVSDPASQPLSAPARPSNKSHLPGTNSQGEKTSGDQQSKDGFCAWLKRLFCCC</sequence>
<feature type="compositionally biased region" description="Polar residues" evidence="1">
    <location>
        <begin position="312"/>
        <end position="331"/>
    </location>
</feature>
<keyword evidence="2" id="KW-0732">Signal</keyword>
<evidence type="ECO:0000313" key="4">
    <source>
        <dbReference type="Proteomes" id="UP001383192"/>
    </source>
</evidence>
<feature type="compositionally biased region" description="Basic and acidic residues" evidence="1">
    <location>
        <begin position="212"/>
        <end position="226"/>
    </location>
</feature>
<feature type="compositionally biased region" description="Polar residues" evidence="1">
    <location>
        <begin position="230"/>
        <end position="259"/>
    </location>
</feature>
<evidence type="ECO:0000313" key="3">
    <source>
        <dbReference type="EMBL" id="KAK7049351.1"/>
    </source>
</evidence>
<evidence type="ECO:0000256" key="1">
    <source>
        <dbReference type="SAM" id="MobiDB-lite"/>
    </source>
</evidence>